<comment type="similarity">
    <text evidence="1">Belongs to the sigma-70 factor family. ECF subfamily.</text>
</comment>
<evidence type="ECO:0000313" key="8">
    <source>
        <dbReference type="Proteomes" id="UP001232063"/>
    </source>
</evidence>
<keyword evidence="8" id="KW-1185">Reference proteome</keyword>
<reference evidence="7" key="1">
    <citation type="submission" date="2023-05" db="EMBL/GenBank/DDBJ databases">
        <authorList>
            <person name="Zhang X."/>
        </authorList>
    </citation>
    <scope>NUCLEOTIDE SEQUENCE</scope>
    <source>
        <strain evidence="7">BD1B2-1</strain>
    </source>
</reference>
<dbReference type="Gene3D" id="1.10.1740.10">
    <property type="match status" value="1"/>
</dbReference>
<evidence type="ECO:0000259" key="6">
    <source>
        <dbReference type="Pfam" id="PF04542"/>
    </source>
</evidence>
<feature type="domain" description="RNA polymerase sigma-70 region 2" evidence="6">
    <location>
        <begin position="35"/>
        <end position="104"/>
    </location>
</feature>
<name>A0AAE3RAQ8_9BACT</name>
<proteinExistence type="inferred from homology"/>
<dbReference type="InterPro" id="IPR013325">
    <property type="entry name" value="RNA_pol_sigma_r2"/>
</dbReference>
<sequence length="201" mass="23392">MCSTCIQLRQLVNYSDKEILQAIRSGEDDKALSALYKNLLPKIKNLIRQNGGGQDDALDIFQDAILIFYKQVKMNSFNETYSIAGFVYTISRNLWINQVKRKKRSVEITDSEIPLELDDNMLTQLMTKEREDMVVKLLSSLGETCHRLLTYVIFHRLSMKEISQKMEFSSEDVAKTKHYKCKQRLIQLVKNTPYTQEILRG</sequence>
<dbReference type="EMBL" id="JASJOU010000029">
    <property type="protein sequence ID" value="MDJ1506804.1"/>
    <property type="molecule type" value="Genomic_DNA"/>
</dbReference>
<evidence type="ECO:0000313" key="7">
    <source>
        <dbReference type="EMBL" id="MDJ1506804.1"/>
    </source>
</evidence>
<dbReference type="InterPro" id="IPR036388">
    <property type="entry name" value="WH-like_DNA-bd_sf"/>
</dbReference>
<gene>
    <name evidence="7" type="ORF">QNI22_39565</name>
</gene>
<dbReference type="Proteomes" id="UP001232063">
    <property type="component" value="Unassembled WGS sequence"/>
</dbReference>
<dbReference type="Pfam" id="PF04542">
    <property type="entry name" value="Sigma70_r2"/>
    <property type="match status" value="1"/>
</dbReference>
<dbReference type="GO" id="GO:0006352">
    <property type="term" value="P:DNA-templated transcription initiation"/>
    <property type="evidence" value="ECO:0007669"/>
    <property type="project" value="InterPro"/>
</dbReference>
<keyword evidence="3" id="KW-0731">Sigma factor</keyword>
<keyword evidence="4" id="KW-0238">DNA-binding</keyword>
<dbReference type="InterPro" id="IPR039425">
    <property type="entry name" value="RNA_pol_sigma-70-like"/>
</dbReference>
<evidence type="ECO:0000256" key="4">
    <source>
        <dbReference type="ARBA" id="ARBA00023125"/>
    </source>
</evidence>
<organism evidence="7 8">
    <name type="scientific">Xanthocytophaga agilis</name>
    <dbReference type="NCBI Taxonomy" id="3048010"/>
    <lineage>
        <taxon>Bacteria</taxon>
        <taxon>Pseudomonadati</taxon>
        <taxon>Bacteroidota</taxon>
        <taxon>Cytophagia</taxon>
        <taxon>Cytophagales</taxon>
        <taxon>Rhodocytophagaceae</taxon>
        <taxon>Xanthocytophaga</taxon>
    </lineage>
</organism>
<evidence type="ECO:0000256" key="2">
    <source>
        <dbReference type="ARBA" id="ARBA00023015"/>
    </source>
</evidence>
<dbReference type="AlphaFoldDB" id="A0AAE3RAQ8"/>
<dbReference type="InterPro" id="IPR007627">
    <property type="entry name" value="RNA_pol_sigma70_r2"/>
</dbReference>
<dbReference type="GO" id="GO:0003677">
    <property type="term" value="F:DNA binding"/>
    <property type="evidence" value="ECO:0007669"/>
    <property type="project" value="UniProtKB-KW"/>
</dbReference>
<comment type="caution">
    <text evidence="7">The sequence shown here is derived from an EMBL/GenBank/DDBJ whole genome shotgun (WGS) entry which is preliminary data.</text>
</comment>
<protein>
    <submittedName>
        <fullName evidence="7">Sigma-70 family RNA polymerase sigma factor</fullName>
    </submittedName>
</protein>
<dbReference type="NCBIfam" id="TIGR02937">
    <property type="entry name" value="sigma70-ECF"/>
    <property type="match status" value="1"/>
</dbReference>
<accession>A0AAE3RAQ8</accession>
<dbReference type="GO" id="GO:0016987">
    <property type="term" value="F:sigma factor activity"/>
    <property type="evidence" value="ECO:0007669"/>
    <property type="project" value="UniProtKB-KW"/>
</dbReference>
<keyword evidence="2" id="KW-0805">Transcription regulation</keyword>
<dbReference type="SUPFAM" id="SSF88659">
    <property type="entry name" value="Sigma3 and sigma4 domains of RNA polymerase sigma factors"/>
    <property type="match status" value="1"/>
</dbReference>
<dbReference type="SUPFAM" id="SSF88946">
    <property type="entry name" value="Sigma2 domain of RNA polymerase sigma factors"/>
    <property type="match status" value="1"/>
</dbReference>
<dbReference type="PANTHER" id="PTHR43133:SF8">
    <property type="entry name" value="RNA POLYMERASE SIGMA FACTOR HI_1459-RELATED"/>
    <property type="match status" value="1"/>
</dbReference>
<dbReference type="InterPro" id="IPR013324">
    <property type="entry name" value="RNA_pol_sigma_r3/r4-like"/>
</dbReference>
<evidence type="ECO:0000256" key="3">
    <source>
        <dbReference type="ARBA" id="ARBA00023082"/>
    </source>
</evidence>
<dbReference type="InterPro" id="IPR014284">
    <property type="entry name" value="RNA_pol_sigma-70_dom"/>
</dbReference>
<keyword evidence="5" id="KW-0804">Transcription</keyword>
<dbReference type="Gene3D" id="1.10.10.10">
    <property type="entry name" value="Winged helix-like DNA-binding domain superfamily/Winged helix DNA-binding domain"/>
    <property type="match status" value="1"/>
</dbReference>
<evidence type="ECO:0000256" key="1">
    <source>
        <dbReference type="ARBA" id="ARBA00010641"/>
    </source>
</evidence>
<evidence type="ECO:0000256" key="5">
    <source>
        <dbReference type="ARBA" id="ARBA00023163"/>
    </source>
</evidence>
<dbReference type="PANTHER" id="PTHR43133">
    <property type="entry name" value="RNA POLYMERASE ECF-TYPE SIGMA FACTO"/>
    <property type="match status" value="1"/>
</dbReference>